<dbReference type="EMBL" id="JASMQC010000039">
    <property type="protein sequence ID" value="KAK1930485.1"/>
    <property type="molecule type" value="Genomic_DNA"/>
</dbReference>
<gene>
    <name evidence="1" type="ORF">P3T76_014156</name>
</gene>
<evidence type="ECO:0000313" key="1">
    <source>
        <dbReference type="EMBL" id="KAK1930485.1"/>
    </source>
</evidence>
<protein>
    <submittedName>
        <fullName evidence="1">Uncharacterized protein</fullName>
    </submittedName>
</protein>
<comment type="caution">
    <text evidence="1">The sequence shown here is derived from an EMBL/GenBank/DDBJ whole genome shotgun (WGS) entry which is preliminary data.</text>
</comment>
<accession>A0AAD9LBL3</accession>
<dbReference type="AlphaFoldDB" id="A0AAD9LBL3"/>
<proteinExistence type="predicted"/>
<name>A0AAD9LBL3_9STRA</name>
<keyword evidence="2" id="KW-1185">Reference proteome</keyword>
<dbReference type="Proteomes" id="UP001259832">
    <property type="component" value="Unassembled WGS sequence"/>
</dbReference>
<sequence>MVTGMGTVLPVFQAWAPGGDDPVNHTGALNMLRQMMAVFDIPDPRVILHAGAPALINALAFVIPRTPTIYCNNKQEMKGPMTTSERTAYVSRCWWKYEGNILNARMNNFVHYFGVRDSSAVKNTRDRYKRWIKAADGDLPCVFRRLLPWWTMAARSTLETIRRSETIVPYQLRYREFAACVNVISNWALFKTDELWREATRAITNDEPRTACSGRFRVAHGRPCVHERTSASPS</sequence>
<reference evidence="1" key="1">
    <citation type="submission" date="2023-08" db="EMBL/GenBank/DDBJ databases">
        <title>Reference Genome Resource for the Citrus Pathogen Phytophthora citrophthora.</title>
        <authorList>
            <person name="Moller H."/>
            <person name="Coetzee B."/>
            <person name="Rose L.J."/>
            <person name="Van Niekerk J.M."/>
        </authorList>
    </citation>
    <scope>NUCLEOTIDE SEQUENCE</scope>
    <source>
        <strain evidence="1">STE-U-9442</strain>
    </source>
</reference>
<organism evidence="1 2">
    <name type="scientific">Phytophthora citrophthora</name>
    <dbReference type="NCBI Taxonomy" id="4793"/>
    <lineage>
        <taxon>Eukaryota</taxon>
        <taxon>Sar</taxon>
        <taxon>Stramenopiles</taxon>
        <taxon>Oomycota</taxon>
        <taxon>Peronosporomycetes</taxon>
        <taxon>Peronosporales</taxon>
        <taxon>Peronosporaceae</taxon>
        <taxon>Phytophthora</taxon>
    </lineage>
</organism>
<evidence type="ECO:0000313" key="2">
    <source>
        <dbReference type="Proteomes" id="UP001259832"/>
    </source>
</evidence>